<gene>
    <name evidence="2" type="ORF">HBH26_04625</name>
</gene>
<accession>A0ABX1CPA0</accession>
<keyword evidence="3" id="KW-1185">Reference proteome</keyword>
<evidence type="ECO:0000313" key="2">
    <source>
        <dbReference type="EMBL" id="NJR77900.1"/>
    </source>
</evidence>
<dbReference type="EMBL" id="JAAVJH010000002">
    <property type="protein sequence ID" value="NJR77900.1"/>
    <property type="molecule type" value="Genomic_DNA"/>
</dbReference>
<organism evidence="2 3">
    <name type="scientific">Sphingomonas corticis</name>
    <dbReference type="NCBI Taxonomy" id="2722791"/>
    <lineage>
        <taxon>Bacteria</taxon>
        <taxon>Pseudomonadati</taxon>
        <taxon>Pseudomonadota</taxon>
        <taxon>Alphaproteobacteria</taxon>
        <taxon>Sphingomonadales</taxon>
        <taxon>Sphingomonadaceae</taxon>
        <taxon>Sphingomonas</taxon>
    </lineage>
</organism>
<evidence type="ECO:0000256" key="1">
    <source>
        <dbReference type="SAM" id="MobiDB-lite"/>
    </source>
</evidence>
<dbReference type="RefSeq" id="WP_168133402.1">
    <property type="nucleotide sequence ID" value="NZ_JAAVJH010000002.1"/>
</dbReference>
<protein>
    <recommendedName>
        <fullName evidence="4">DUF4169 family protein</fullName>
    </recommendedName>
</protein>
<sequence length="51" mass="5616">MSRDDRAERLARELRENLKRRKAQSRAAAEPPGATADRSLPDGGQGEPQAE</sequence>
<evidence type="ECO:0008006" key="4">
    <source>
        <dbReference type="Google" id="ProtNLM"/>
    </source>
</evidence>
<feature type="region of interest" description="Disordered" evidence="1">
    <location>
        <begin position="14"/>
        <end position="51"/>
    </location>
</feature>
<dbReference type="Proteomes" id="UP000732399">
    <property type="component" value="Unassembled WGS sequence"/>
</dbReference>
<reference evidence="2 3" key="1">
    <citation type="submission" date="2020-03" db="EMBL/GenBank/DDBJ databases">
        <authorList>
            <person name="Wang L."/>
            <person name="He N."/>
            <person name="Li Y."/>
            <person name="Fang Y."/>
            <person name="Zhang F."/>
        </authorList>
    </citation>
    <scope>NUCLEOTIDE SEQUENCE [LARGE SCALE GENOMIC DNA]</scope>
    <source>
        <strain evidence="2 3">36D10-4-7</strain>
    </source>
</reference>
<comment type="caution">
    <text evidence="2">The sequence shown here is derived from an EMBL/GenBank/DDBJ whole genome shotgun (WGS) entry which is preliminary data.</text>
</comment>
<evidence type="ECO:0000313" key="3">
    <source>
        <dbReference type="Proteomes" id="UP000732399"/>
    </source>
</evidence>
<name>A0ABX1CPA0_9SPHN</name>
<proteinExistence type="predicted"/>